<dbReference type="InterPro" id="IPR011008">
    <property type="entry name" value="Dimeric_a/b-barrel"/>
</dbReference>
<proteinExistence type="predicted"/>
<dbReference type="GO" id="GO:0004497">
    <property type="term" value="F:monooxygenase activity"/>
    <property type="evidence" value="ECO:0007669"/>
    <property type="project" value="UniProtKB-KW"/>
</dbReference>
<protein>
    <submittedName>
        <fullName evidence="2">Quinol monooxygenase</fullName>
        <ecNumber evidence="2">1.-.-.-</ecNumber>
    </submittedName>
</protein>
<name>A0ABU1EE65_9CLOT</name>
<feature type="domain" description="ABM" evidence="1">
    <location>
        <begin position="2"/>
        <end position="91"/>
    </location>
</feature>
<dbReference type="SUPFAM" id="SSF54909">
    <property type="entry name" value="Dimeric alpha+beta barrel"/>
    <property type="match status" value="1"/>
</dbReference>
<keyword evidence="2" id="KW-0560">Oxidoreductase</keyword>
<sequence>MIKVVARNFAKEDKINEIIELCKELVEITRKEEGCIKYEMYQDEQDAKILTMIEEWENKHSLDKHLRSEHFTRIVLMMGKLMSKETDMNVYNKLI</sequence>
<dbReference type="PANTHER" id="PTHR33336">
    <property type="entry name" value="QUINOL MONOOXYGENASE YGIN-RELATED"/>
    <property type="match status" value="1"/>
</dbReference>
<organism evidence="2 3">
    <name type="scientific">Clostridium aquiflavi</name>
    <dbReference type="NCBI Taxonomy" id="3073603"/>
    <lineage>
        <taxon>Bacteria</taxon>
        <taxon>Bacillati</taxon>
        <taxon>Bacillota</taxon>
        <taxon>Clostridia</taxon>
        <taxon>Eubacteriales</taxon>
        <taxon>Clostridiaceae</taxon>
        <taxon>Clostridium</taxon>
    </lineage>
</organism>
<dbReference type="Gene3D" id="3.30.70.100">
    <property type="match status" value="1"/>
</dbReference>
<evidence type="ECO:0000259" key="1">
    <source>
        <dbReference type="PROSITE" id="PS51725"/>
    </source>
</evidence>
<evidence type="ECO:0000313" key="3">
    <source>
        <dbReference type="Proteomes" id="UP001256646"/>
    </source>
</evidence>
<dbReference type="InterPro" id="IPR050744">
    <property type="entry name" value="AI-2_Isomerase_LsrG"/>
</dbReference>
<dbReference type="Pfam" id="PF03992">
    <property type="entry name" value="ABM"/>
    <property type="match status" value="1"/>
</dbReference>
<dbReference type="RefSeq" id="WP_252215837.1">
    <property type="nucleotide sequence ID" value="NZ_JAVJAN010000006.1"/>
</dbReference>
<dbReference type="PROSITE" id="PS51725">
    <property type="entry name" value="ABM"/>
    <property type="match status" value="1"/>
</dbReference>
<gene>
    <name evidence="2" type="ORF">RGC78_03015</name>
</gene>
<dbReference type="Proteomes" id="UP001256646">
    <property type="component" value="Unassembled WGS sequence"/>
</dbReference>
<keyword evidence="3" id="KW-1185">Reference proteome</keyword>
<keyword evidence="2" id="KW-0503">Monooxygenase</keyword>
<comment type="caution">
    <text evidence="2">The sequence shown here is derived from an EMBL/GenBank/DDBJ whole genome shotgun (WGS) entry which is preliminary data.</text>
</comment>
<reference evidence="2 3" key="1">
    <citation type="submission" date="2023-09" db="EMBL/GenBank/DDBJ databases">
        <authorList>
            <person name="Zhai L."/>
        </authorList>
    </citation>
    <scope>NUCLEOTIDE SEQUENCE [LARGE SCALE GENOMIC DNA]</scope>
    <source>
        <strain evidence="2 3">5 N-1</strain>
    </source>
</reference>
<dbReference type="PANTHER" id="PTHR33336:SF15">
    <property type="entry name" value="ABM DOMAIN-CONTAINING PROTEIN"/>
    <property type="match status" value="1"/>
</dbReference>
<dbReference type="EMBL" id="JAVJAN010000006">
    <property type="protein sequence ID" value="MDR5586427.1"/>
    <property type="molecule type" value="Genomic_DNA"/>
</dbReference>
<accession>A0ABU1EE65</accession>
<dbReference type="EC" id="1.-.-.-" evidence="2"/>
<dbReference type="InterPro" id="IPR007138">
    <property type="entry name" value="ABM_dom"/>
</dbReference>
<evidence type="ECO:0000313" key="2">
    <source>
        <dbReference type="EMBL" id="MDR5586427.1"/>
    </source>
</evidence>